<organism evidence="2 3">
    <name type="scientific">Thalassiosira oceanica</name>
    <name type="common">Marine diatom</name>
    <dbReference type="NCBI Taxonomy" id="159749"/>
    <lineage>
        <taxon>Eukaryota</taxon>
        <taxon>Sar</taxon>
        <taxon>Stramenopiles</taxon>
        <taxon>Ochrophyta</taxon>
        <taxon>Bacillariophyta</taxon>
        <taxon>Coscinodiscophyceae</taxon>
        <taxon>Thalassiosirophycidae</taxon>
        <taxon>Thalassiosirales</taxon>
        <taxon>Thalassiosiraceae</taxon>
        <taxon>Thalassiosira</taxon>
    </lineage>
</organism>
<evidence type="ECO:0000313" key="2">
    <source>
        <dbReference type="EMBL" id="EJK51879.1"/>
    </source>
</evidence>
<accession>K0RHW3</accession>
<feature type="compositionally biased region" description="Low complexity" evidence="1">
    <location>
        <begin position="25"/>
        <end position="38"/>
    </location>
</feature>
<gene>
    <name evidence="2" type="ORF">THAOC_28907</name>
</gene>
<dbReference type="AlphaFoldDB" id="K0RHW3"/>
<reference evidence="2 3" key="1">
    <citation type="journal article" date="2012" name="Genome Biol.">
        <title>Genome and low-iron response of an oceanic diatom adapted to chronic iron limitation.</title>
        <authorList>
            <person name="Lommer M."/>
            <person name="Specht M."/>
            <person name="Roy A.S."/>
            <person name="Kraemer L."/>
            <person name="Andreson R."/>
            <person name="Gutowska M.A."/>
            <person name="Wolf J."/>
            <person name="Bergner S.V."/>
            <person name="Schilhabel M.B."/>
            <person name="Klostermeier U.C."/>
            <person name="Beiko R.G."/>
            <person name="Rosenstiel P."/>
            <person name="Hippler M."/>
            <person name="Laroche J."/>
        </authorList>
    </citation>
    <scope>NUCLEOTIDE SEQUENCE [LARGE SCALE GENOMIC DNA]</scope>
    <source>
        <strain evidence="2 3">CCMP1005</strain>
    </source>
</reference>
<feature type="non-terminal residue" evidence="2">
    <location>
        <position position="201"/>
    </location>
</feature>
<protein>
    <submittedName>
        <fullName evidence="2">Uncharacterized protein</fullName>
    </submittedName>
</protein>
<keyword evidence="3" id="KW-1185">Reference proteome</keyword>
<dbReference type="Proteomes" id="UP000266841">
    <property type="component" value="Unassembled WGS sequence"/>
</dbReference>
<feature type="compositionally biased region" description="Basic residues" evidence="1">
    <location>
        <begin position="50"/>
        <end position="65"/>
    </location>
</feature>
<evidence type="ECO:0000313" key="3">
    <source>
        <dbReference type="Proteomes" id="UP000266841"/>
    </source>
</evidence>
<sequence>MCVGGSLPGLLQLGDVGRRGKDPLSSCRGPSSSSSSVFSEDEILIASITPRRRHRPSCRSPRRRGGAPQHEQSPSRKVPRGGLAFVPLVGHSSRPLVRSRDVPVGGDPVRARPDVERDEPAQHEAQAGAECNKGSIVDGDGGAGRRLVGHKDRARLLSTGHLPIPAAQQVSLRRLPRCPRRVAPHAACASDRFAPGAGLKA</sequence>
<comment type="caution">
    <text evidence="2">The sequence shown here is derived from an EMBL/GenBank/DDBJ whole genome shotgun (WGS) entry which is preliminary data.</text>
</comment>
<feature type="region of interest" description="Disordered" evidence="1">
    <location>
        <begin position="96"/>
        <end position="143"/>
    </location>
</feature>
<feature type="compositionally biased region" description="Basic and acidic residues" evidence="1">
    <location>
        <begin position="109"/>
        <end position="122"/>
    </location>
</feature>
<evidence type="ECO:0000256" key="1">
    <source>
        <dbReference type="SAM" id="MobiDB-lite"/>
    </source>
</evidence>
<proteinExistence type="predicted"/>
<dbReference type="EMBL" id="AGNL01040833">
    <property type="protein sequence ID" value="EJK51879.1"/>
    <property type="molecule type" value="Genomic_DNA"/>
</dbReference>
<name>K0RHW3_THAOC</name>
<feature type="region of interest" description="Disordered" evidence="1">
    <location>
        <begin position="1"/>
        <end position="82"/>
    </location>
</feature>